<dbReference type="AlphaFoldDB" id="A0AAE2CMS1"/>
<proteinExistence type="predicted"/>
<dbReference type="InterPro" id="IPR035513">
    <property type="entry name" value="Invertase/methylesterase_inhib"/>
</dbReference>
<organism evidence="3 4">
    <name type="scientific">Sesamum alatum</name>
    <dbReference type="NCBI Taxonomy" id="300844"/>
    <lineage>
        <taxon>Eukaryota</taxon>
        <taxon>Viridiplantae</taxon>
        <taxon>Streptophyta</taxon>
        <taxon>Embryophyta</taxon>
        <taxon>Tracheophyta</taxon>
        <taxon>Spermatophyta</taxon>
        <taxon>Magnoliopsida</taxon>
        <taxon>eudicotyledons</taxon>
        <taxon>Gunneridae</taxon>
        <taxon>Pentapetalae</taxon>
        <taxon>asterids</taxon>
        <taxon>lamiids</taxon>
        <taxon>Lamiales</taxon>
        <taxon>Pedaliaceae</taxon>
        <taxon>Sesamum</taxon>
    </lineage>
</organism>
<dbReference type="SUPFAM" id="SSF101148">
    <property type="entry name" value="Plant invertase/pectin methylesterase inhibitor"/>
    <property type="match status" value="1"/>
</dbReference>
<dbReference type="Proteomes" id="UP001293254">
    <property type="component" value="Unassembled WGS sequence"/>
</dbReference>
<comment type="caution">
    <text evidence="3">The sequence shown here is derived from an EMBL/GenBank/DDBJ whole genome shotgun (WGS) entry which is preliminary data.</text>
</comment>
<dbReference type="Gene3D" id="1.20.140.40">
    <property type="entry name" value="Invertase/pectin methylesterase inhibitor family protein"/>
    <property type="match status" value="1"/>
</dbReference>
<dbReference type="EMBL" id="JACGWO010000005">
    <property type="protein sequence ID" value="KAK4427926.1"/>
    <property type="molecule type" value="Genomic_DNA"/>
</dbReference>
<evidence type="ECO:0000313" key="4">
    <source>
        <dbReference type="Proteomes" id="UP001293254"/>
    </source>
</evidence>
<keyword evidence="4" id="KW-1185">Reference proteome</keyword>
<evidence type="ECO:0000256" key="2">
    <source>
        <dbReference type="SAM" id="Phobius"/>
    </source>
</evidence>
<gene>
    <name evidence="3" type="ORF">Salat_1561600</name>
</gene>
<reference evidence="3" key="2">
    <citation type="journal article" date="2024" name="Plant">
        <title>Genomic evolution and insights into agronomic trait innovations of Sesamum species.</title>
        <authorList>
            <person name="Miao H."/>
            <person name="Wang L."/>
            <person name="Qu L."/>
            <person name="Liu H."/>
            <person name="Sun Y."/>
            <person name="Le M."/>
            <person name="Wang Q."/>
            <person name="Wei S."/>
            <person name="Zheng Y."/>
            <person name="Lin W."/>
            <person name="Duan Y."/>
            <person name="Cao H."/>
            <person name="Xiong S."/>
            <person name="Wang X."/>
            <person name="Wei L."/>
            <person name="Li C."/>
            <person name="Ma Q."/>
            <person name="Ju M."/>
            <person name="Zhao R."/>
            <person name="Li G."/>
            <person name="Mu C."/>
            <person name="Tian Q."/>
            <person name="Mei H."/>
            <person name="Zhang T."/>
            <person name="Gao T."/>
            <person name="Zhang H."/>
        </authorList>
    </citation>
    <scope>NUCLEOTIDE SEQUENCE</scope>
    <source>
        <strain evidence="3">3651</strain>
    </source>
</reference>
<feature type="transmembrane region" description="Helical" evidence="2">
    <location>
        <begin position="35"/>
        <end position="59"/>
    </location>
</feature>
<keyword evidence="2" id="KW-0812">Transmembrane</keyword>
<protein>
    <recommendedName>
        <fullName evidence="5">Pectinesterase inhibitor domain-containing protein</fullName>
    </recommendedName>
</protein>
<accession>A0AAE2CMS1</accession>
<reference evidence="3" key="1">
    <citation type="submission" date="2020-06" db="EMBL/GenBank/DDBJ databases">
        <authorList>
            <person name="Li T."/>
            <person name="Hu X."/>
            <person name="Zhang T."/>
            <person name="Song X."/>
            <person name="Zhang H."/>
            <person name="Dai N."/>
            <person name="Sheng W."/>
            <person name="Hou X."/>
            <person name="Wei L."/>
        </authorList>
    </citation>
    <scope>NUCLEOTIDE SEQUENCE</scope>
    <source>
        <strain evidence="3">3651</strain>
        <tissue evidence="3">Leaf</tissue>
    </source>
</reference>
<keyword evidence="2" id="KW-0472">Membrane</keyword>
<keyword evidence="2" id="KW-1133">Transmembrane helix</keyword>
<evidence type="ECO:0000313" key="3">
    <source>
        <dbReference type="EMBL" id="KAK4427926.1"/>
    </source>
</evidence>
<evidence type="ECO:0000256" key="1">
    <source>
        <dbReference type="SAM" id="MobiDB-lite"/>
    </source>
</evidence>
<evidence type="ECO:0008006" key="5">
    <source>
        <dbReference type="Google" id="ProtNLM"/>
    </source>
</evidence>
<feature type="region of interest" description="Disordered" evidence="1">
    <location>
        <begin position="1"/>
        <end position="27"/>
    </location>
</feature>
<sequence length="162" mass="18434">MNSTNESFTIPMKETLLENQQPSPPKHTRLHNPKLFFLISSLLVLTLVLVSSTMILSSICKKERPEPLRTYFFDSNHFYCHLTTYPESCYDSMSFIIKNAIIEANPSSIFSGSIRVAINKLNNVSISITEVLSSTTNNSLVEPRLFGCRTWVQDSLIRLTDR</sequence>
<name>A0AAE2CMS1_9LAMI</name>